<keyword evidence="1" id="KW-0472">Membrane</keyword>
<evidence type="ECO:0000256" key="1">
    <source>
        <dbReference type="SAM" id="Phobius"/>
    </source>
</evidence>
<keyword evidence="3" id="KW-1185">Reference proteome</keyword>
<accession>A0ABU6QEI4</accession>
<reference evidence="2 3" key="1">
    <citation type="journal article" date="2023" name="Plants (Basel)">
        <title>Bridging the Gap: Combining Genomics and Transcriptomics Approaches to Understand Stylosanthes scabra, an Orphan Legume from the Brazilian Caatinga.</title>
        <authorList>
            <person name="Ferreira-Neto J.R.C."/>
            <person name="da Silva M.D."/>
            <person name="Binneck E."/>
            <person name="de Melo N.F."/>
            <person name="da Silva R.H."/>
            <person name="de Melo A.L.T.M."/>
            <person name="Pandolfi V."/>
            <person name="Bustamante F.O."/>
            <person name="Brasileiro-Vidal A.C."/>
            <person name="Benko-Iseppon A.M."/>
        </authorList>
    </citation>
    <scope>NUCLEOTIDE SEQUENCE [LARGE SCALE GENOMIC DNA]</scope>
    <source>
        <tissue evidence="2">Leaves</tissue>
    </source>
</reference>
<protein>
    <submittedName>
        <fullName evidence="2">Uncharacterized protein</fullName>
    </submittedName>
</protein>
<evidence type="ECO:0000313" key="2">
    <source>
        <dbReference type="EMBL" id="MED6110303.1"/>
    </source>
</evidence>
<evidence type="ECO:0000313" key="3">
    <source>
        <dbReference type="Proteomes" id="UP001341840"/>
    </source>
</evidence>
<proteinExistence type="predicted"/>
<name>A0ABU6QEI4_9FABA</name>
<organism evidence="2 3">
    <name type="scientific">Stylosanthes scabra</name>
    <dbReference type="NCBI Taxonomy" id="79078"/>
    <lineage>
        <taxon>Eukaryota</taxon>
        <taxon>Viridiplantae</taxon>
        <taxon>Streptophyta</taxon>
        <taxon>Embryophyta</taxon>
        <taxon>Tracheophyta</taxon>
        <taxon>Spermatophyta</taxon>
        <taxon>Magnoliopsida</taxon>
        <taxon>eudicotyledons</taxon>
        <taxon>Gunneridae</taxon>
        <taxon>Pentapetalae</taxon>
        <taxon>rosids</taxon>
        <taxon>fabids</taxon>
        <taxon>Fabales</taxon>
        <taxon>Fabaceae</taxon>
        <taxon>Papilionoideae</taxon>
        <taxon>50 kb inversion clade</taxon>
        <taxon>dalbergioids sensu lato</taxon>
        <taxon>Dalbergieae</taxon>
        <taxon>Pterocarpus clade</taxon>
        <taxon>Stylosanthes</taxon>
    </lineage>
</organism>
<feature type="transmembrane region" description="Helical" evidence="1">
    <location>
        <begin position="43"/>
        <end position="67"/>
    </location>
</feature>
<feature type="transmembrane region" description="Helical" evidence="1">
    <location>
        <begin position="79"/>
        <end position="102"/>
    </location>
</feature>
<keyword evidence="1" id="KW-1133">Transmembrane helix</keyword>
<dbReference type="EMBL" id="JASCZI010000232">
    <property type="protein sequence ID" value="MED6110303.1"/>
    <property type="molecule type" value="Genomic_DNA"/>
</dbReference>
<keyword evidence="1" id="KW-0812">Transmembrane</keyword>
<feature type="transmembrane region" description="Helical" evidence="1">
    <location>
        <begin position="12"/>
        <end position="31"/>
    </location>
</feature>
<gene>
    <name evidence="2" type="ORF">PIB30_041661</name>
</gene>
<feature type="transmembrane region" description="Helical" evidence="1">
    <location>
        <begin position="114"/>
        <end position="135"/>
    </location>
</feature>
<dbReference type="Proteomes" id="UP001341840">
    <property type="component" value="Unassembled WGS sequence"/>
</dbReference>
<sequence>MAWTWRPVIHSFHVFLLVDMISMVICWWLWLHRTAYAVSPPSPILWFISFSYIILGIMVFPATINATQPLRISKLTVSVIVRAVILFALSISLATLMAAAALEEPPIVSSTASLTAYAINTFFLGVMMIALLPLVPVTEIIHTRIFSIPDLVDYTAIGIPVIIAWNTTGATVKAVQLAAASHALVSATKPITDPYEVIFCAVISFCCVIVGMFIVGHLPRTGASPDRVFFFE</sequence>
<feature type="transmembrane region" description="Helical" evidence="1">
    <location>
        <begin position="197"/>
        <end position="218"/>
    </location>
</feature>
<comment type="caution">
    <text evidence="2">The sequence shown here is derived from an EMBL/GenBank/DDBJ whole genome shotgun (WGS) entry which is preliminary data.</text>
</comment>